<protein>
    <submittedName>
        <fullName evidence="1">Uncharacterized protein</fullName>
    </submittedName>
</protein>
<gene>
    <name evidence="1" type="ORF">AB5J56_37605</name>
</gene>
<reference evidence="1" key="1">
    <citation type="submission" date="2024-07" db="EMBL/GenBank/DDBJ databases">
        <authorList>
            <person name="Yu S.T."/>
        </authorList>
    </citation>
    <scope>NUCLEOTIDE SEQUENCE</scope>
    <source>
        <strain evidence="1">R21</strain>
    </source>
</reference>
<dbReference type="RefSeq" id="WP_369239677.1">
    <property type="nucleotide sequence ID" value="NZ_CP163435.1"/>
</dbReference>
<organism evidence="1">
    <name type="scientific">Streptomyces sp. R21</name>
    <dbReference type="NCBI Taxonomy" id="3238627"/>
    <lineage>
        <taxon>Bacteria</taxon>
        <taxon>Bacillati</taxon>
        <taxon>Actinomycetota</taxon>
        <taxon>Actinomycetes</taxon>
        <taxon>Kitasatosporales</taxon>
        <taxon>Streptomycetaceae</taxon>
        <taxon>Streptomyces</taxon>
    </lineage>
</organism>
<dbReference type="EMBL" id="CP163435">
    <property type="protein sequence ID" value="XDQ30081.1"/>
    <property type="molecule type" value="Genomic_DNA"/>
</dbReference>
<dbReference type="AlphaFoldDB" id="A0AB39PJN0"/>
<name>A0AB39PJN0_9ACTN</name>
<accession>A0AB39PJN0</accession>
<proteinExistence type="predicted"/>
<evidence type="ECO:0000313" key="1">
    <source>
        <dbReference type="EMBL" id="XDQ30081.1"/>
    </source>
</evidence>
<sequence>MTETTPYDADRARFPRESLARLALCDHAVDVAGAARGLVATGNDGDTGPGGRVGQALQLVRLAERALASAVIYERERGSSWADISEHLGIGAAEAEARFSADLTDWDTAFDVPYRLDETGRKRIPQLPTAAYDPAWACTHLDRWAYINRLGVDEKHAVSSGLAMTAPDESTPPVTP</sequence>